<keyword evidence="2" id="KW-1185">Reference proteome</keyword>
<sequence length="221" mass="25610">MINEQLKCGLKIEICDQVRTAKNYCPRIVVLNRVLKTVCDHLNIFLSDLPDVKNTIYIDAELRQMMEDIWNLQSHPNTFTGNNATPAVTNGDNEELEKMLAKDYVKPSDMLRFTGILSKRETKQTIPTMSKIYKLLGVDGYLGNDLKRCVEYLKYSNDDYKTVHVHAIRQMYRDGLCQSPEDVYFVLQTTFGFTPFREPKDEELKLHYTNLVGDKLDQISE</sequence>
<proteinExistence type="predicted"/>
<dbReference type="EMBL" id="JABXBU010001863">
    <property type="protein sequence ID" value="KAF8782563.1"/>
    <property type="molecule type" value="Genomic_DNA"/>
</dbReference>
<gene>
    <name evidence="1" type="ORF">HNY73_012830</name>
</gene>
<reference evidence="1" key="2">
    <citation type="submission" date="2020-06" db="EMBL/GenBank/DDBJ databases">
        <authorList>
            <person name="Sheffer M."/>
        </authorList>
    </citation>
    <scope>NUCLEOTIDE SEQUENCE</scope>
</reference>
<organism evidence="1 2">
    <name type="scientific">Argiope bruennichi</name>
    <name type="common">Wasp spider</name>
    <name type="synonym">Aranea bruennichi</name>
    <dbReference type="NCBI Taxonomy" id="94029"/>
    <lineage>
        <taxon>Eukaryota</taxon>
        <taxon>Metazoa</taxon>
        <taxon>Ecdysozoa</taxon>
        <taxon>Arthropoda</taxon>
        <taxon>Chelicerata</taxon>
        <taxon>Arachnida</taxon>
        <taxon>Araneae</taxon>
        <taxon>Araneomorphae</taxon>
        <taxon>Entelegynae</taxon>
        <taxon>Araneoidea</taxon>
        <taxon>Araneidae</taxon>
        <taxon>Argiope</taxon>
    </lineage>
</organism>
<evidence type="ECO:0000313" key="1">
    <source>
        <dbReference type="EMBL" id="KAF8782563.1"/>
    </source>
</evidence>
<reference evidence="1" key="1">
    <citation type="journal article" date="2020" name="bioRxiv">
        <title>Chromosome-level reference genome of the European wasp spider Argiope bruennichi: a resource for studies on range expansion and evolutionary adaptation.</title>
        <authorList>
            <person name="Sheffer M.M."/>
            <person name="Hoppe A."/>
            <person name="Krehenwinkel H."/>
            <person name="Uhl G."/>
            <person name="Kuss A.W."/>
            <person name="Jensen L."/>
            <person name="Jensen C."/>
            <person name="Gillespie R.G."/>
            <person name="Hoff K.J."/>
            <person name="Prost S."/>
        </authorList>
    </citation>
    <scope>NUCLEOTIDE SEQUENCE</scope>
</reference>
<evidence type="ECO:0000313" key="2">
    <source>
        <dbReference type="Proteomes" id="UP000807504"/>
    </source>
</evidence>
<comment type="caution">
    <text evidence="1">The sequence shown here is derived from an EMBL/GenBank/DDBJ whole genome shotgun (WGS) entry which is preliminary data.</text>
</comment>
<dbReference type="Proteomes" id="UP000807504">
    <property type="component" value="Unassembled WGS sequence"/>
</dbReference>
<name>A0A8T0EW70_ARGBR</name>
<accession>A0A8T0EW70</accession>
<protein>
    <submittedName>
        <fullName evidence="1">Uncharacterized protein</fullName>
    </submittedName>
</protein>
<dbReference type="AlphaFoldDB" id="A0A8T0EW70"/>